<name>A0ABD2BFR0_VESMC</name>
<gene>
    <name evidence="1" type="ORF">V1477_015312</name>
</gene>
<comment type="caution">
    <text evidence="1">The sequence shown here is derived from an EMBL/GenBank/DDBJ whole genome shotgun (WGS) entry which is preliminary data.</text>
</comment>
<accession>A0ABD2BFR0</accession>
<protein>
    <submittedName>
        <fullName evidence="1">Uncharacterized protein</fullName>
    </submittedName>
</protein>
<dbReference type="EMBL" id="JAYRBN010000076">
    <property type="protein sequence ID" value="KAL2731489.1"/>
    <property type="molecule type" value="Genomic_DNA"/>
</dbReference>
<reference evidence="1 2" key="1">
    <citation type="journal article" date="2024" name="Ann. Entomol. Soc. Am.">
        <title>Genomic analyses of the southern and eastern yellowjacket wasps (Hymenoptera: Vespidae) reveal evolutionary signatures of social life.</title>
        <authorList>
            <person name="Catto M.A."/>
            <person name="Caine P.B."/>
            <person name="Orr S.E."/>
            <person name="Hunt B.G."/>
            <person name="Goodisman M.A.D."/>
        </authorList>
    </citation>
    <scope>NUCLEOTIDE SEQUENCE [LARGE SCALE GENOMIC DNA]</scope>
    <source>
        <strain evidence="1">232</strain>
        <tissue evidence="1">Head and thorax</tissue>
    </source>
</reference>
<evidence type="ECO:0000313" key="1">
    <source>
        <dbReference type="EMBL" id="KAL2731489.1"/>
    </source>
</evidence>
<organism evidence="1 2">
    <name type="scientific">Vespula maculifrons</name>
    <name type="common">Eastern yellow jacket</name>
    <name type="synonym">Wasp</name>
    <dbReference type="NCBI Taxonomy" id="7453"/>
    <lineage>
        <taxon>Eukaryota</taxon>
        <taxon>Metazoa</taxon>
        <taxon>Ecdysozoa</taxon>
        <taxon>Arthropoda</taxon>
        <taxon>Hexapoda</taxon>
        <taxon>Insecta</taxon>
        <taxon>Pterygota</taxon>
        <taxon>Neoptera</taxon>
        <taxon>Endopterygota</taxon>
        <taxon>Hymenoptera</taxon>
        <taxon>Apocrita</taxon>
        <taxon>Aculeata</taxon>
        <taxon>Vespoidea</taxon>
        <taxon>Vespidae</taxon>
        <taxon>Vespinae</taxon>
        <taxon>Vespula</taxon>
    </lineage>
</organism>
<dbReference type="Proteomes" id="UP001607303">
    <property type="component" value="Unassembled WGS sequence"/>
</dbReference>
<proteinExistence type="predicted"/>
<evidence type="ECO:0000313" key="2">
    <source>
        <dbReference type="Proteomes" id="UP001607303"/>
    </source>
</evidence>
<keyword evidence="2" id="KW-1185">Reference proteome</keyword>
<dbReference type="AlphaFoldDB" id="A0ABD2BFR0"/>
<sequence length="24" mass="2949">MYARTRTRMKVDACIRRSRTYTNV</sequence>